<evidence type="ECO:0000256" key="1">
    <source>
        <dbReference type="SAM" id="Phobius"/>
    </source>
</evidence>
<organism evidence="2 3">
    <name type="scientific">Lactiplantibacillus paraplantarum</name>
    <dbReference type="NCBI Taxonomy" id="60520"/>
    <lineage>
        <taxon>Bacteria</taxon>
        <taxon>Bacillati</taxon>
        <taxon>Bacillota</taxon>
        <taxon>Bacilli</taxon>
        <taxon>Lactobacillales</taxon>
        <taxon>Lactobacillaceae</taxon>
        <taxon>Lactiplantibacillus</taxon>
    </lineage>
</organism>
<accession>A0A4Q9Y2J4</accession>
<keyword evidence="1" id="KW-0472">Membrane</keyword>
<name>A0A4Q9Y2J4_9LACO</name>
<feature type="transmembrane region" description="Helical" evidence="1">
    <location>
        <begin position="61"/>
        <end position="85"/>
    </location>
</feature>
<keyword evidence="1" id="KW-0812">Transmembrane</keyword>
<dbReference type="AlphaFoldDB" id="A0A4Q9Y2J4"/>
<evidence type="ECO:0000313" key="3">
    <source>
        <dbReference type="Proteomes" id="UP000292648"/>
    </source>
</evidence>
<keyword evidence="1" id="KW-1133">Transmembrane helix</keyword>
<comment type="caution">
    <text evidence="2">The sequence shown here is derived from an EMBL/GenBank/DDBJ whole genome shotgun (WGS) entry which is preliminary data.</text>
</comment>
<reference evidence="2 3" key="1">
    <citation type="submission" date="2019-01" db="EMBL/GenBank/DDBJ databases">
        <title>Draft genome sequence of Lactobacillus paraplantarum OSY-TC318, a Producer of the novel lantibiotic Paraplantaracin TC318.</title>
        <authorList>
            <person name="Hussein W.E."/>
            <person name="Huang E."/>
            <person name="Yousef A.E."/>
        </authorList>
    </citation>
    <scope>NUCLEOTIDE SEQUENCE [LARGE SCALE GENOMIC DNA]</scope>
    <source>
        <strain evidence="2 3">OSY-TC318</strain>
    </source>
</reference>
<gene>
    <name evidence="2" type="ORF">EUZ87_04440</name>
</gene>
<protein>
    <submittedName>
        <fullName evidence="2">Uncharacterized protein</fullName>
    </submittedName>
</protein>
<dbReference type="EMBL" id="SEHH01000036">
    <property type="protein sequence ID" value="TBX48542.1"/>
    <property type="molecule type" value="Genomic_DNA"/>
</dbReference>
<feature type="transmembrane region" description="Helical" evidence="1">
    <location>
        <begin position="7"/>
        <end position="24"/>
    </location>
</feature>
<evidence type="ECO:0000313" key="2">
    <source>
        <dbReference type="EMBL" id="TBX48542.1"/>
    </source>
</evidence>
<sequence>MKIQQWYGLGLVGVILMGISQVLTSINGEVVSFALIMGVLGGAVTQRLMPRHQTKHPLSMVTEVAFILQSLLILLVLVLSVSWLMEPSFAHIYGETTLPVRSLIWTPGGTTGAMHNVFSHLWPVLIYILGLLWLRSTVQVVMIWQLSCDAR</sequence>
<feature type="transmembrane region" description="Helical" evidence="1">
    <location>
        <begin position="30"/>
        <end position="49"/>
    </location>
</feature>
<dbReference type="Proteomes" id="UP000292648">
    <property type="component" value="Unassembled WGS sequence"/>
</dbReference>
<proteinExistence type="predicted"/>